<evidence type="ECO:0000259" key="9">
    <source>
        <dbReference type="Pfam" id="PF01035"/>
    </source>
</evidence>
<dbReference type="InterPro" id="IPR023546">
    <property type="entry name" value="MGMT"/>
</dbReference>
<dbReference type="Proteomes" id="UP000777002">
    <property type="component" value="Unassembled WGS sequence"/>
</dbReference>
<reference evidence="11 12" key="1">
    <citation type="journal article" date="2021" name="Sci. Rep.">
        <title>The distribution of antibiotic resistance genes in chicken gut microbiota commensals.</title>
        <authorList>
            <person name="Juricova H."/>
            <person name="Matiasovicova J."/>
            <person name="Kubasova T."/>
            <person name="Cejkova D."/>
            <person name="Rychlik I."/>
        </authorList>
    </citation>
    <scope>NUCLEOTIDE SEQUENCE [LARGE SCALE GENOMIC DNA]</scope>
    <source>
        <strain evidence="11 12">An562</strain>
    </source>
</reference>
<dbReference type="Pfam" id="PF01035">
    <property type="entry name" value="DNA_binding_1"/>
    <property type="match status" value="1"/>
</dbReference>
<dbReference type="Gene3D" id="1.10.10.10">
    <property type="entry name" value="Winged helix-like DNA-binding domain superfamily/Winged helix DNA-binding domain"/>
    <property type="match status" value="1"/>
</dbReference>
<evidence type="ECO:0000259" key="10">
    <source>
        <dbReference type="Pfam" id="PF02870"/>
    </source>
</evidence>
<dbReference type="Pfam" id="PF02870">
    <property type="entry name" value="Methyltransf_1N"/>
    <property type="match status" value="1"/>
</dbReference>
<keyword evidence="4 8" id="KW-0808">Transferase</keyword>
<evidence type="ECO:0000256" key="6">
    <source>
        <dbReference type="ARBA" id="ARBA00023204"/>
    </source>
</evidence>
<dbReference type="InterPro" id="IPR001497">
    <property type="entry name" value="MethylDNA_cys_MeTrfase_AS"/>
</dbReference>
<keyword evidence="3 8" id="KW-0489">Methyltransferase</keyword>
<accession>A0ABS2GWG3</accession>
<dbReference type="RefSeq" id="WP_205050853.1">
    <property type="nucleotide sequence ID" value="NZ_JACJKX010000018.1"/>
</dbReference>
<sequence>MSERILFTEWESPCGTLVLAGLNDRLVMSDWKNGWHHEAILKRFAKMTKCPFVQGTSPVIAETISQLQEYFALKRQRFDLPLLFIGTDFQKKVWRALESIEYGKVVSYGDIARTIDNPQAVRAVGGAVGQNPFSIIVPCHRIVGSNNSLTGYGGGFEAKKYLLTLESKNSKEPLQLMFS</sequence>
<evidence type="ECO:0000256" key="7">
    <source>
        <dbReference type="ARBA" id="ARBA00049348"/>
    </source>
</evidence>
<dbReference type="Gene3D" id="3.30.160.70">
    <property type="entry name" value="Methylated DNA-protein cysteine methyltransferase domain"/>
    <property type="match status" value="1"/>
</dbReference>
<dbReference type="InterPro" id="IPR008332">
    <property type="entry name" value="MethylG_MeTrfase_N"/>
</dbReference>
<evidence type="ECO:0000256" key="2">
    <source>
        <dbReference type="ARBA" id="ARBA00022490"/>
    </source>
</evidence>
<evidence type="ECO:0000313" key="12">
    <source>
        <dbReference type="Proteomes" id="UP000777002"/>
    </source>
</evidence>
<dbReference type="EMBL" id="JACJKX010000018">
    <property type="protein sequence ID" value="MBM6929267.1"/>
    <property type="molecule type" value="Genomic_DNA"/>
</dbReference>
<keyword evidence="6 8" id="KW-0234">DNA repair</keyword>
<comment type="subcellular location">
    <subcellularLocation>
        <location evidence="8">Cytoplasm</location>
    </subcellularLocation>
</comment>
<proteinExistence type="inferred from homology"/>
<evidence type="ECO:0000256" key="3">
    <source>
        <dbReference type="ARBA" id="ARBA00022603"/>
    </source>
</evidence>
<feature type="domain" description="Methylguanine DNA methyltransferase ribonuclease-like" evidence="10">
    <location>
        <begin position="10"/>
        <end position="82"/>
    </location>
</feature>
<dbReference type="EC" id="2.1.1.63" evidence="8"/>
<dbReference type="SUPFAM" id="SSF46767">
    <property type="entry name" value="Methylated DNA-protein cysteine methyltransferase, C-terminal domain"/>
    <property type="match status" value="1"/>
</dbReference>
<feature type="active site" description="Nucleophile; methyl group acceptor" evidence="8">
    <location>
        <position position="139"/>
    </location>
</feature>
<comment type="similarity">
    <text evidence="8">Belongs to the MGMT family.</text>
</comment>
<evidence type="ECO:0000313" key="11">
    <source>
        <dbReference type="EMBL" id="MBM6929267.1"/>
    </source>
</evidence>
<comment type="catalytic activity">
    <reaction evidence="1 8">
        <text>a 4-O-methyl-thymidine in DNA + L-cysteinyl-[protein] = a thymidine in DNA + S-methyl-L-cysteinyl-[protein]</text>
        <dbReference type="Rhea" id="RHEA:53428"/>
        <dbReference type="Rhea" id="RHEA-COMP:10131"/>
        <dbReference type="Rhea" id="RHEA-COMP:10132"/>
        <dbReference type="Rhea" id="RHEA-COMP:13555"/>
        <dbReference type="Rhea" id="RHEA-COMP:13556"/>
        <dbReference type="ChEBI" id="CHEBI:29950"/>
        <dbReference type="ChEBI" id="CHEBI:82612"/>
        <dbReference type="ChEBI" id="CHEBI:137386"/>
        <dbReference type="ChEBI" id="CHEBI:137387"/>
        <dbReference type="EC" id="2.1.1.63"/>
    </reaction>
</comment>
<evidence type="ECO:0000256" key="4">
    <source>
        <dbReference type="ARBA" id="ARBA00022679"/>
    </source>
</evidence>
<comment type="catalytic activity">
    <reaction evidence="7 8">
        <text>a 6-O-methyl-2'-deoxyguanosine in DNA + L-cysteinyl-[protein] = S-methyl-L-cysteinyl-[protein] + a 2'-deoxyguanosine in DNA</text>
        <dbReference type="Rhea" id="RHEA:24000"/>
        <dbReference type="Rhea" id="RHEA-COMP:10131"/>
        <dbReference type="Rhea" id="RHEA-COMP:10132"/>
        <dbReference type="Rhea" id="RHEA-COMP:11367"/>
        <dbReference type="Rhea" id="RHEA-COMP:11368"/>
        <dbReference type="ChEBI" id="CHEBI:29950"/>
        <dbReference type="ChEBI" id="CHEBI:82612"/>
        <dbReference type="ChEBI" id="CHEBI:85445"/>
        <dbReference type="ChEBI" id="CHEBI:85448"/>
        <dbReference type="EC" id="2.1.1.63"/>
    </reaction>
</comment>
<dbReference type="CDD" id="cd06445">
    <property type="entry name" value="ATase"/>
    <property type="match status" value="1"/>
</dbReference>
<dbReference type="SUPFAM" id="SSF53155">
    <property type="entry name" value="Methylated DNA-protein cysteine methyltransferase domain"/>
    <property type="match status" value="1"/>
</dbReference>
<evidence type="ECO:0000256" key="1">
    <source>
        <dbReference type="ARBA" id="ARBA00001286"/>
    </source>
</evidence>
<keyword evidence="5 8" id="KW-0227">DNA damage</keyword>
<name>A0ABS2GWG3_9BURK</name>
<dbReference type="HAMAP" id="MF_00772">
    <property type="entry name" value="OGT"/>
    <property type="match status" value="1"/>
</dbReference>
<dbReference type="InterPro" id="IPR014048">
    <property type="entry name" value="MethylDNA_cys_MeTrfase_DNA-bd"/>
</dbReference>
<organism evidence="11 12">
    <name type="scientific">Parasutterella secunda</name>
    <dbReference type="NCBI Taxonomy" id="626947"/>
    <lineage>
        <taxon>Bacteria</taxon>
        <taxon>Pseudomonadati</taxon>
        <taxon>Pseudomonadota</taxon>
        <taxon>Betaproteobacteria</taxon>
        <taxon>Burkholderiales</taxon>
        <taxon>Sutterellaceae</taxon>
        <taxon>Parasutterella</taxon>
    </lineage>
</organism>
<comment type="miscellaneous">
    <text evidence="8">This enzyme catalyzes only one turnover and therefore is not strictly catalytic. According to one definition, an enzyme is a biocatalyst that acts repeatedly and over many reaction cycles.</text>
</comment>
<dbReference type="InterPro" id="IPR036631">
    <property type="entry name" value="MGMT_N_sf"/>
</dbReference>
<feature type="domain" description="Methylated-DNA-[protein]-cysteine S-methyltransferase DNA binding" evidence="9">
    <location>
        <begin position="88"/>
        <end position="167"/>
    </location>
</feature>
<dbReference type="InterPro" id="IPR036217">
    <property type="entry name" value="MethylDNA_cys_MeTrfase_DNAb"/>
</dbReference>
<comment type="function">
    <text evidence="8">Involved in the cellular defense against the biological effects of O6-methylguanine (O6-MeG) and O4-methylthymine (O4-MeT) in DNA. Repairs the methylated nucleobase in DNA by stoichiometrically transferring the methyl group to a cysteine residue in the enzyme. This is a suicide reaction: the enzyme is irreversibly inactivated.</text>
</comment>
<gene>
    <name evidence="11" type="ORF">H5985_08310</name>
</gene>
<comment type="caution">
    <text evidence="11">The sequence shown here is derived from an EMBL/GenBank/DDBJ whole genome shotgun (WGS) entry which is preliminary data.</text>
</comment>
<dbReference type="PROSITE" id="PS00374">
    <property type="entry name" value="MGMT"/>
    <property type="match status" value="1"/>
</dbReference>
<keyword evidence="2 8" id="KW-0963">Cytoplasm</keyword>
<dbReference type="InterPro" id="IPR036388">
    <property type="entry name" value="WH-like_DNA-bd_sf"/>
</dbReference>
<keyword evidence="12" id="KW-1185">Reference proteome</keyword>
<evidence type="ECO:0000256" key="8">
    <source>
        <dbReference type="HAMAP-Rule" id="MF_00772"/>
    </source>
</evidence>
<dbReference type="PANTHER" id="PTHR10815:SF5">
    <property type="entry name" value="METHYLATED-DNA--PROTEIN-CYSTEINE METHYLTRANSFERASE"/>
    <property type="match status" value="1"/>
</dbReference>
<dbReference type="PANTHER" id="PTHR10815">
    <property type="entry name" value="METHYLATED-DNA--PROTEIN-CYSTEINE METHYLTRANSFERASE"/>
    <property type="match status" value="1"/>
</dbReference>
<dbReference type="NCBIfam" id="TIGR00589">
    <property type="entry name" value="ogt"/>
    <property type="match status" value="1"/>
</dbReference>
<protein>
    <recommendedName>
        <fullName evidence="8">Methylated-DNA--protein-cysteine methyltransferase</fullName>
        <ecNumber evidence="8">2.1.1.63</ecNumber>
    </recommendedName>
    <alternativeName>
        <fullName evidence="8">6-O-methylguanine-DNA methyltransferase</fullName>
        <shortName evidence="8">MGMT</shortName>
    </alternativeName>
    <alternativeName>
        <fullName evidence="8">O-6-methylguanine-DNA-alkyltransferase</fullName>
    </alternativeName>
</protein>
<evidence type="ECO:0000256" key="5">
    <source>
        <dbReference type="ARBA" id="ARBA00022763"/>
    </source>
</evidence>